<dbReference type="GO" id="GO:0052875">
    <property type="term" value="F:riboflavin reductase [NAD(P)H] activity"/>
    <property type="evidence" value="ECO:0007669"/>
    <property type="project" value="UniProtKB-EC"/>
</dbReference>
<dbReference type="InterPro" id="IPR008333">
    <property type="entry name" value="Cbr1-like_FAD-bd_dom"/>
</dbReference>
<dbReference type="SUPFAM" id="SSF63380">
    <property type="entry name" value="Riboflavin synthase domain-like"/>
    <property type="match status" value="1"/>
</dbReference>
<dbReference type="EC" id="1.5.1.41" evidence="6"/>
<reference evidence="6" key="1">
    <citation type="submission" date="2021-03" db="EMBL/GenBank/DDBJ databases">
        <title>novel species isolated from a fishpond in China.</title>
        <authorList>
            <person name="Lu H."/>
            <person name="Cai Z."/>
        </authorList>
    </citation>
    <scope>NUCLEOTIDE SEQUENCE</scope>
    <source>
        <strain evidence="6">JCM 30855</strain>
    </source>
</reference>
<dbReference type="GO" id="GO:0008218">
    <property type="term" value="P:bioluminescence"/>
    <property type="evidence" value="ECO:0007669"/>
    <property type="project" value="UniProtKB-KW"/>
</dbReference>
<evidence type="ECO:0000256" key="2">
    <source>
        <dbReference type="ARBA" id="ARBA00023223"/>
    </source>
</evidence>
<dbReference type="PANTHER" id="PTHR47354:SF7">
    <property type="entry name" value="NAD(P)H-FLAVIN REDUCTASE"/>
    <property type="match status" value="1"/>
</dbReference>
<evidence type="ECO:0000256" key="1">
    <source>
        <dbReference type="ARBA" id="ARBA00023002"/>
    </source>
</evidence>
<evidence type="ECO:0000256" key="4">
    <source>
        <dbReference type="ARBA" id="ARBA00038177"/>
    </source>
</evidence>
<dbReference type="RefSeq" id="WP_206573851.1">
    <property type="nucleotide sequence ID" value="NZ_JAFKCV010000005.1"/>
</dbReference>
<dbReference type="InterPro" id="IPR017927">
    <property type="entry name" value="FAD-bd_FR_type"/>
</dbReference>
<dbReference type="SUPFAM" id="SSF52343">
    <property type="entry name" value="Ferredoxin reductase-like, C-terminal NADP-linked domain"/>
    <property type="match status" value="1"/>
</dbReference>
<evidence type="ECO:0000313" key="6">
    <source>
        <dbReference type="EMBL" id="MBN7825738.1"/>
    </source>
</evidence>
<keyword evidence="1 6" id="KW-0560">Oxidoreductase</keyword>
<feature type="domain" description="FAD-binding FR-type" evidence="5">
    <location>
        <begin position="1"/>
        <end position="99"/>
    </location>
</feature>
<name>A0A939DMX8_9ALTE</name>
<protein>
    <submittedName>
        <fullName evidence="6">NAD(P)H-flavin reductase</fullName>
        <ecNumber evidence="6">1.5.1.41</ecNumber>
    </submittedName>
</protein>
<evidence type="ECO:0000256" key="3">
    <source>
        <dbReference type="ARBA" id="ARBA00034078"/>
    </source>
</evidence>
<dbReference type="PRINTS" id="PR00410">
    <property type="entry name" value="PHEHYDRXLASE"/>
</dbReference>
<gene>
    <name evidence="6" type="primary">fre</name>
    <name evidence="6" type="ORF">J0A66_10930</name>
</gene>
<comment type="caution">
    <text evidence="6">The sequence shown here is derived from an EMBL/GenBank/DDBJ whole genome shotgun (WGS) entry which is preliminary data.</text>
</comment>
<dbReference type="AlphaFoldDB" id="A0A939DMX8"/>
<dbReference type="Pfam" id="PF00175">
    <property type="entry name" value="NAD_binding_1"/>
    <property type="match status" value="1"/>
</dbReference>
<keyword evidence="2" id="KW-0455">Luminescence</keyword>
<accession>A0A939DMX8</accession>
<dbReference type="Pfam" id="PF00970">
    <property type="entry name" value="FAD_binding_6"/>
    <property type="match status" value="1"/>
</dbReference>
<comment type="cofactor">
    <cofactor evidence="3">
        <name>[2Fe-2S] cluster</name>
        <dbReference type="ChEBI" id="CHEBI:190135"/>
    </cofactor>
</comment>
<sequence>MSEIESKITRIEPLTPHVWKVRLKPAQPFDFKAGQYIRVIMGETDKRPFSIANAPDDSGEIELHIGASEHNPWAMQVIERVRHEPSLLVDGPHGKAYLREGIPKPTILMAGGTGFSYVLSLLQKKLRTPLLEPLFLYWGTRTLEDMYAHDDLAALAEQYPRFRFIPVVEKPGAGWQGRTGLVHQAVLEDFISLEPYQVYVAGRFEMAGVAREAFHEQGLMLENLFGDAYSFI</sequence>
<dbReference type="InterPro" id="IPR001433">
    <property type="entry name" value="OxRdtase_FAD/NAD-bd"/>
</dbReference>
<dbReference type="Gene3D" id="3.40.50.80">
    <property type="entry name" value="Nucleotide-binding domain of ferredoxin-NADP reductase (FNR) module"/>
    <property type="match status" value="1"/>
</dbReference>
<dbReference type="InterPro" id="IPR050415">
    <property type="entry name" value="MRET"/>
</dbReference>
<keyword evidence="7" id="KW-1185">Reference proteome</keyword>
<dbReference type="PROSITE" id="PS51384">
    <property type="entry name" value="FAD_FR"/>
    <property type="match status" value="1"/>
</dbReference>
<dbReference type="NCBIfam" id="NF005963">
    <property type="entry name" value="PRK08051.1"/>
    <property type="match status" value="1"/>
</dbReference>
<proteinExistence type="inferred from homology"/>
<evidence type="ECO:0000313" key="7">
    <source>
        <dbReference type="Proteomes" id="UP000664654"/>
    </source>
</evidence>
<dbReference type="InterPro" id="IPR017938">
    <property type="entry name" value="Riboflavin_synthase-like_b-brl"/>
</dbReference>
<dbReference type="InterPro" id="IPR039261">
    <property type="entry name" value="FNR_nucleotide-bd"/>
</dbReference>
<dbReference type="PANTHER" id="PTHR47354">
    <property type="entry name" value="NADH OXIDOREDUCTASE HCR"/>
    <property type="match status" value="1"/>
</dbReference>
<evidence type="ECO:0000259" key="5">
    <source>
        <dbReference type="PROSITE" id="PS51384"/>
    </source>
</evidence>
<dbReference type="EMBL" id="JAFKCV010000005">
    <property type="protein sequence ID" value="MBN7825738.1"/>
    <property type="molecule type" value="Genomic_DNA"/>
</dbReference>
<comment type="similarity">
    <text evidence="4">Belongs to the Fre/LuxG FAD/NAD(P) flavoprotein oxidoreductase family.</text>
</comment>
<dbReference type="Proteomes" id="UP000664654">
    <property type="component" value="Unassembled WGS sequence"/>
</dbReference>
<organism evidence="6 7">
    <name type="scientific">Bowmanella dokdonensis</name>
    <dbReference type="NCBI Taxonomy" id="751969"/>
    <lineage>
        <taxon>Bacteria</taxon>
        <taxon>Pseudomonadati</taxon>
        <taxon>Pseudomonadota</taxon>
        <taxon>Gammaproteobacteria</taxon>
        <taxon>Alteromonadales</taxon>
        <taxon>Alteromonadaceae</taxon>
        <taxon>Bowmanella</taxon>
    </lineage>
</organism>
<dbReference type="Gene3D" id="2.40.30.10">
    <property type="entry name" value="Translation factors"/>
    <property type="match status" value="1"/>
</dbReference>
<dbReference type="CDD" id="cd06189">
    <property type="entry name" value="flavin_oxioreductase"/>
    <property type="match status" value="1"/>
</dbReference>